<dbReference type="Proteomes" id="UP001302477">
    <property type="component" value="Chromosome"/>
</dbReference>
<evidence type="ECO:0000256" key="1">
    <source>
        <dbReference type="ARBA" id="ARBA00023015"/>
    </source>
</evidence>
<dbReference type="EMBL" id="CP137555">
    <property type="protein sequence ID" value="WOX04955.1"/>
    <property type="molecule type" value="Genomic_DNA"/>
</dbReference>
<dbReference type="InterPro" id="IPR032687">
    <property type="entry name" value="AraC-type_N"/>
</dbReference>
<dbReference type="KEGG" id="mpaf:R5R33_14590"/>
<dbReference type="PROSITE" id="PS01124">
    <property type="entry name" value="HTH_ARAC_FAMILY_2"/>
    <property type="match status" value="1"/>
</dbReference>
<feature type="domain" description="HTH araC/xylS-type" evidence="4">
    <location>
        <begin position="236"/>
        <end position="334"/>
    </location>
</feature>
<dbReference type="GO" id="GO:0000976">
    <property type="term" value="F:transcription cis-regulatory region binding"/>
    <property type="evidence" value="ECO:0007669"/>
    <property type="project" value="TreeGrafter"/>
</dbReference>
<dbReference type="GO" id="GO:0003700">
    <property type="term" value="F:DNA-binding transcription factor activity"/>
    <property type="evidence" value="ECO:0007669"/>
    <property type="project" value="InterPro"/>
</dbReference>
<name>A0AAU0MWC6_9GAMM</name>
<dbReference type="SMART" id="SM00342">
    <property type="entry name" value="HTH_ARAC"/>
    <property type="match status" value="1"/>
</dbReference>
<dbReference type="GO" id="GO:0005829">
    <property type="term" value="C:cytosol"/>
    <property type="evidence" value="ECO:0007669"/>
    <property type="project" value="TreeGrafter"/>
</dbReference>
<dbReference type="InterPro" id="IPR018060">
    <property type="entry name" value="HTH_AraC"/>
</dbReference>
<evidence type="ECO:0000259" key="4">
    <source>
        <dbReference type="PROSITE" id="PS01124"/>
    </source>
</evidence>
<dbReference type="AlphaFoldDB" id="A0AAU0MWC6"/>
<reference evidence="5 6" key="1">
    <citation type="submission" date="2023-10" db="EMBL/GenBank/DDBJ databases">
        <title>Description of Microbulbifer bruguierae sp. nov., isolated from the sediments of mangrove plant Bruguiera sexangula and comparative genomic analyses of the genus Microbulbifer.</title>
        <authorList>
            <person name="Long M."/>
        </authorList>
    </citation>
    <scope>NUCLEOTIDE SEQUENCE [LARGE SCALE GENOMIC DNA]</scope>
    <source>
        <strain evidence="5 6">SPO729</strain>
    </source>
</reference>
<dbReference type="SUPFAM" id="SSF46689">
    <property type="entry name" value="Homeodomain-like"/>
    <property type="match status" value="1"/>
</dbReference>
<keyword evidence="1" id="KW-0805">Transcription regulation</keyword>
<keyword evidence="6" id="KW-1185">Reference proteome</keyword>
<dbReference type="PANTHER" id="PTHR47894">
    <property type="entry name" value="HTH-TYPE TRANSCRIPTIONAL REGULATOR GADX"/>
    <property type="match status" value="1"/>
</dbReference>
<dbReference type="RefSeq" id="WP_318953430.1">
    <property type="nucleotide sequence ID" value="NZ_CP137555.1"/>
</dbReference>
<keyword evidence="3" id="KW-0804">Transcription</keyword>
<organism evidence="5 6">
    <name type="scientific">Microbulbifer pacificus</name>
    <dbReference type="NCBI Taxonomy" id="407164"/>
    <lineage>
        <taxon>Bacteria</taxon>
        <taxon>Pseudomonadati</taxon>
        <taxon>Pseudomonadota</taxon>
        <taxon>Gammaproteobacteria</taxon>
        <taxon>Cellvibrionales</taxon>
        <taxon>Microbulbiferaceae</taxon>
        <taxon>Microbulbifer</taxon>
    </lineage>
</organism>
<accession>A0AAU0MWC6</accession>
<evidence type="ECO:0000313" key="6">
    <source>
        <dbReference type="Proteomes" id="UP001302477"/>
    </source>
</evidence>
<dbReference type="PANTHER" id="PTHR47894:SF4">
    <property type="entry name" value="HTH-TYPE TRANSCRIPTIONAL REGULATOR GADX"/>
    <property type="match status" value="1"/>
</dbReference>
<sequence length="339" mass="38296">MSSLIRATNLWGYDELVRIRGGDPLPLLARHRIAPAEQRDDQSFLIFKDMVALLEDTAAALHYPEFGLELAEYQGLDILGPISVIARSSATVGTAVENIARYLHLHCPALALNPMLDQIDHQRAIKFDYSINDDELGPCVQAYELGLANAMQVMKLLCGEHFTPLGIFFMHRRVGNEHVYREVFRCPVHFDQSWYGFCLPESVNSLPLASVDHQTRQLAEHYLNAQKAPNANSITEDVIRLIRGLLPTGQCSNDAVASSLSMHKRTLQRKLAKENITFERLLSRERQKLARDYLMEPNLKLSQIAGLLGYSEQSALNRACRDWFGDTPRVLRAQLSKTK</sequence>
<evidence type="ECO:0000256" key="2">
    <source>
        <dbReference type="ARBA" id="ARBA00023125"/>
    </source>
</evidence>
<evidence type="ECO:0000256" key="3">
    <source>
        <dbReference type="ARBA" id="ARBA00023163"/>
    </source>
</evidence>
<dbReference type="Pfam" id="PF12833">
    <property type="entry name" value="HTH_18"/>
    <property type="match status" value="1"/>
</dbReference>
<keyword evidence="2" id="KW-0238">DNA-binding</keyword>
<dbReference type="Gene3D" id="1.10.10.60">
    <property type="entry name" value="Homeodomain-like"/>
    <property type="match status" value="1"/>
</dbReference>
<protein>
    <submittedName>
        <fullName evidence="5">AraC family transcriptional regulator</fullName>
    </submittedName>
</protein>
<gene>
    <name evidence="5" type="ORF">R5R33_14590</name>
</gene>
<dbReference type="Pfam" id="PF12625">
    <property type="entry name" value="Arabinose_bd"/>
    <property type="match status" value="1"/>
</dbReference>
<evidence type="ECO:0000313" key="5">
    <source>
        <dbReference type="EMBL" id="WOX04955.1"/>
    </source>
</evidence>
<proteinExistence type="predicted"/>
<dbReference type="InterPro" id="IPR009057">
    <property type="entry name" value="Homeodomain-like_sf"/>
</dbReference>